<name>A0AA40G293_9HYME</name>
<dbReference type="EMBL" id="JAHYIQ010000008">
    <property type="protein sequence ID" value="KAK1129716.1"/>
    <property type="molecule type" value="Genomic_DNA"/>
</dbReference>
<dbReference type="Proteomes" id="UP001177670">
    <property type="component" value="Unassembled WGS sequence"/>
</dbReference>
<sequence length="100" mass="11623">MVEERYYAKFPNRDTLTLEDVQLREEIVVSTFATLLPNSLIEDPDDRNELKPTAVSSFISATRFSVISKETERLLRNNRATGVGFRQQQSQQQQQQQNFN</sequence>
<proteinExistence type="predicted"/>
<evidence type="ECO:0000256" key="1">
    <source>
        <dbReference type="SAM" id="MobiDB-lite"/>
    </source>
</evidence>
<organism evidence="2 3">
    <name type="scientific">Melipona bicolor</name>
    <dbReference type="NCBI Taxonomy" id="60889"/>
    <lineage>
        <taxon>Eukaryota</taxon>
        <taxon>Metazoa</taxon>
        <taxon>Ecdysozoa</taxon>
        <taxon>Arthropoda</taxon>
        <taxon>Hexapoda</taxon>
        <taxon>Insecta</taxon>
        <taxon>Pterygota</taxon>
        <taxon>Neoptera</taxon>
        <taxon>Endopterygota</taxon>
        <taxon>Hymenoptera</taxon>
        <taxon>Apocrita</taxon>
        <taxon>Aculeata</taxon>
        <taxon>Apoidea</taxon>
        <taxon>Anthophila</taxon>
        <taxon>Apidae</taxon>
        <taxon>Melipona</taxon>
    </lineage>
</organism>
<dbReference type="AlphaFoldDB" id="A0AA40G293"/>
<evidence type="ECO:0000313" key="3">
    <source>
        <dbReference type="Proteomes" id="UP001177670"/>
    </source>
</evidence>
<feature type="compositionally biased region" description="Low complexity" evidence="1">
    <location>
        <begin position="87"/>
        <end position="100"/>
    </location>
</feature>
<comment type="caution">
    <text evidence="2">The sequence shown here is derived from an EMBL/GenBank/DDBJ whole genome shotgun (WGS) entry which is preliminary data.</text>
</comment>
<feature type="region of interest" description="Disordered" evidence="1">
    <location>
        <begin position="78"/>
        <end position="100"/>
    </location>
</feature>
<gene>
    <name evidence="2" type="ORF">K0M31_019431</name>
</gene>
<reference evidence="2" key="1">
    <citation type="submission" date="2021-10" db="EMBL/GenBank/DDBJ databases">
        <title>Melipona bicolor Genome sequencing and assembly.</title>
        <authorList>
            <person name="Araujo N.S."/>
            <person name="Arias M.C."/>
        </authorList>
    </citation>
    <scope>NUCLEOTIDE SEQUENCE</scope>
    <source>
        <strain evidence="2">USP_2M_L1-L4_2017</strain>
        <tissue evidence="2">Whole body</tissue>
    </source>
</reference>
<evidence type="ECO:0000313" key="2">
    <source>
        <dbReference type="EMBL" id="KAK1129716.1"/>
    </source>
</evidence>
<accession>A0AA40G293</accession>
<keyword evidence="3" id="KW-1185">Reference proteome</keyword>
<protein>
    <submittedName>
        <fullName evidence="2">Uncharacterized protein</fullName>
    </submittedName>
</protein>